<evidence type="ECO:0000256" key="1">
    <source>
        <dbReference type="SAM" id="Phobius"/>
    </source>
</evidence>
<protein>
    <submittedName>
        <fullName evidence="2">Uncharacterized protein</fullName>
    </submittedName>
</protein>
<reference evidence="2" key="1">
    <citation type="submission" date="2023-06" db="EMBL/GenBank/DDBJ databases">
        <title>Genome-scale phylogeny and comparative genomics of the fungal order Sordariales.</title>
        <authorList>
            <consortium name="Lawrence Berkeley National Laboratory"/>
            <person name="Hensen N."/>
            <person name="Bonometti L."/>
            <person name="Westerberg I."/>
            <person name="Brannstrom I.O."/>
            <person name="Guillou S."/>
            <person name="Cros-Aarteil S."/>
            <person name="Calhoun S."/>
            <person name="Haridas S."/>
            <person name="Kuo A."/>
            <person name="Mondo S."/>
            <person name="Pangilinan J."/>
            <person name="Riley R."/>
            <person name="Labutti K."/>
            <person name="Andreopoulos B."/>
            <person name="Lipzen A."/>
            <person name="Chen C."/>
            <person name="Yanf M."/>
            <person name="Daum C."/>
            <person name="Ng V."/>
            <person name="Clum A."/>
            <person name="Steindorff A."/>
            <person name="Ohm R."/>
            <person name="Martin F."/>
            <person name="Silar P."/>
            <person name="Natvig D."/>
            <person name="Lalanne C."/>
            <person name="Gautier V."/>
            <person name="Ament-Velasquez S.L."/>
            <person name="Kruys A."/>
            <person name="Hutchinson M.I."/>
            <person name="Powell A.J."/>
            <person name="Barry K."/>
            <person name="Miller A.N."/>
            <person name="Grigoriev I.V."/>
            <person name="Debuchy R."/>
            <person name="Gladieux P."/>
            <person name="Thoren M.H."/>
            <person name="Johannesson H."/>
        </authorList>
    </citation>
    <scope>NUCLEOTIDE SEQUENCE</scope>
    <source>
        <strain evidence="2">CBS 606.72</strain>
    </source>
</reference>
<keyword evidence="1" id="KW-1133">Transmembrane helix</keyword>
<organism evidence="2 3">
    <name type="scientific">Immersiella caudata</name>
    <dbReference type="NCBI Taxonomy" id="314043"/>
    <lineage>
        <taxon>Eukaryota</taxon>
        <taxon>Fungi</taxon>
        <taxon>Dikarya</taxon>
        <taxon>Ascomycota</taxon>
        <taxon>Pezizomycotina</taxon>
        <taxon>Sordariomycetes</taxon>
        <taxon>Sordariomycetidae</taxon>
        <taxon>Sordariales</taxon>
        <taxon>Lasiosphaeriaceae</taxon>
        <taxon>Immersiella</taxon>
    </lineage>
</organism>
<dbReference type="EMBL" id="JAULSU010000004">
    <property type="protein sequence ID" value="KAK0619885.1"/>
    <property type="molecule type" value="Genomic_DNA"/>
</dbReference>
<evidence type="ECO:0000313" key="3">
    <source>
        <dbReference type="Proteomes" id="UP001175000"/>
    </source>
</evidence>
<evidence type="ECO:0000313" key="2">
    <source>
        <dbReference type="EMBL" id="KAK0619885.1"/>
    </source>
</evidence>
<keyword evidence="3" id="KW-1185">Reference proteome</keyword>
<sequence>MLAAFLEWFLWIAAFMYCLWKVFIKAEHWTVRLLAFVVGVAFLLLRYFPSLLSSGY</sequence>
<proteinExistence type="predicted"/>
<dbReference type="Proteomes" id="UP001175000">
    <property type="component" value="Unassembled WGS sequence"/>
</dbReference>
<accession>A0AA39WQT1</accession>
<keyword evidence="1" id="KW-0812">Transmembrane</keyword>
<feature type="transmembrane region" description="Helical" evidence="1">
    <location>
        <begin position="6"/>
        <end position="24"/>
    </location>
</feature>
<keyword evidence="1" id="KW-0472">Membrane</keyword>
<dbReference type="AlphaFoldDB" id="A0AA39WQT1"/>
<gene>
    <name evidence="2" type="ORF">B0T14DRAFT_520117</name>
</gene>
<comment type="caution">
    <text evidence="2">The sequence shown here is derived from an EMBL/GenBank/DDBJ whole genome shotgun (WGS) entry which is preliminary data.</text>
</comment>
<name>A0AA39WQT1_9PEZI</name>
<feature type="transmembrane region" description="Helical" evidence="1">
    <location>
        <begin position="31"/>
        <end position="48"/>
    </location>
</feature>